<evidence type="ECO:0000313" key="8">
    <source>
        <dbReference type="Proteomes" id="UP001558652"/>
    </source>
</evidence>
<name>A0ABD0YTQ9_9HEMI</name>
<feature type="domain" description="Peptidase C50" evidence="6">
    <location>
        <begin position="160"/>
        <end position="256"/>
    </location>
</feature>
<feature type="transmembrane region" description="Helical" evidence="5">
    <location>
        <begin position="342"/>
        <end position="362"/>
    </location>
</feature>
<evidence type="ECO:0000259" key="6">
    <source>
        <dbReference type="PROSITE" id="PS51700"/>
    </source>
</evidence>
<gene>
    <name evidence="7" type="ORF">AAG570_006354</name>
</gene>
<organism evidence="7 8">
    <name type="scientific">Ranatra chinensis</name>
    <dbReference type="NCBI Taxonomy" id="642074"/>
    <lineage>
        <taxon>Eukaryota</taxon>
        <taxon>Metazoa</taxon>
        <taxon>Ecdysozoa</taxon>
        <taxon>Arthropoda</taxon>
        <taxon>Hexapoda</taxon>
        <taxon>Insecta</taxon>
        <taxon>Pterygota</taxon>
        <taxon>Neoptera</taxon>
        <taxon>Paraneoptera</taxon>
        <taxon>Hemiptera</taxon>
        <taxon>Heteroptera</taxon>
        <taxon>Panheteroptera</taxon>
        <taxon>Nepomorpha</taxon>
        <taxon>Nepidae</taxon>
        <taxon>Ranatrinae</taxon>
        <taxon>Ranatra</taxon>
    </lineage>
</organism>
<dbReference type="PANTHER" id="PTHR12792">
    <property type="entry name" value="EXTRA SPINDLE POLES 1-RELATED"/>
    <property type="match status" value="1"/>
</dbReference>
<comment type="caution">
    <text evidence="7">The sequence shown here is derived from an EMBL/GenBank/DDBJ whole genome shotgun (WGS) entry which is preliminary data.</text>
</comment>
<dbReference type="GO" id="GO:0016787">
    <property type="term" value="F:hydrolase activity"/>
    <property type="evidence" value="ECO:0007669"/>
    <property type="project" value="UniProtKB-KW"/>
</dbReference>
<sequence length="366" mass="41355">MCFKEWIVLLLGSLYDSELQNEIRSIVDNVNELSGGCMSDRQRYLIYLVAEGCCHLSENEINSALDGILPDNKSERKVLFQAILEIKSTFTGKLMTAKRYPLILILDEHFEVIPWECMPILRRHPVSRVVSLHFLYALFKLHQPHIRNGLSILFREIADNDICYYIINPDGDLPSVEEKLAKFLKIRLPHWVGIVGQKPTEEQLIEALTTKNTFVYCGHGSGCQYMSMEVIQKLKVRPVQMLYGCCSAGLKDHGGIVEMTGDVLQYTIAGSGCTLGMLWSVMSNDTDKMTMVLANTWLPGKPVDINTFEEIKDGSKSQEPELLRAMKEVRDCVGLFSNGAAFIARGIPIVLVCFTYVFYFSCNRGM</sequence>
<evidence type="ECO:0000256" key="4">
    <source>
        <dbReference type="ARBA" id="ARBA00022829"/>
    </source>
</evidence>
<proteinExistence type="predicted"/>
<dbReference type="InterPro" id="IPR030397">
    <property type="entry name" value="SEPARIN_core_dom"/>
</dbReference>
<reference evidence="7 8" key="1">
    <citation type="submission" date="2024-07" db="EMBL/GenBank/DDBJ databases">
        <title>Chromosome-level genome assembly of the water stick insect Ranatra chinensis (Heteroptera: Nepidae).</title>
        <authorList>
            <person name="Liu X."/>
        </authorList>
    </citation>
    <scope>NUCLEOTIDE SEQUENCE [LARGE SCALE GENOMIC DNA]</scope>
    <source>
        <strain evidence="7">Cailab_2021Rc</strain>
        <tissue evidence="7">Muscle</tissue>
    </source>
</reference>
<evidence type="ECO:0000256" key="1">
    <source>
        <dbReference type="ARBA" id="ARBA00000451"/>
    </source>
</evidence>
<dbReference type="PANTHER" id="PTHR12792:SF0">
    <property type="entry name" value="SEPARIN"/>
    <property type="match status" value="1"/>
</dbReference>
<dbReference type="AlphaFoldDB" id="A0ABD0YTQ9"/>
<comment type="catalytic activity">
    <reaction evidence="1">
        <text>All bonds known to be hydrolyzed by this endopeptidase have arginine in P1 and an acidic residue in P4. P6 is often occupied by an acidic residue or by a hydroxy-amino-acid residue, the phosphorylation of which enhances cleavage.</text>
        <dbReference type="EC" id="3.4.22.49"/>
    </reaction>
</comment>
<protein>
    <recommendedName>
        <fullName evidence="2">separase</fullName>
        <ecNumber evidence="2">3.4.22.49</ecNumber>
    </recommendedName>
</protein>
<dbReference type="Proteomes" id="UP001558652">
    <property type="component" value="Unassembled WGS sequence"/>
</dbReference>
<accession>A0ABD0YTQ9</accession>
<keyword evidence="5" id="KW-0812">Transmembrane</keyword>
<keyword evidence="5" id="KW-1133">Transmembrane helix</keyword>
<dbReference type="Pfam" id="PF03568">
    <property type="entry name" value="Separin_C"/>
    <property type="match status" value="1"/>
</dbReference>
<dbReference type="GO" id="GO:0098813">
    <property type="term" value="P:nuclear chromosome segregation"/>
    <property type="evidence" value="ECO:0007669"/>
    <property type="project" value="UniProtKB-ARBA"/>
</dbReference>
<evidence type="ECO:0000256" key="2">
    <source>
        <dbReference type="ARBA" id="ARBA00012489"/>
    </source>
</evidence>
<evidence type="ECO:0000256" key="5">
    <source>
        <dbReference type="SAM" id="Phobius"/>
    </source>
</evidence>
<evidence type="ECO:0000313" key="7">
    <source>
        <dbReference type="EMBL" id="KAL1139370.1"/>
    </source>
</evidence>
<evidence type="ECO:0000256" key="3">
    <source>
        <dbReference type="ARBA" id="ARBA00022801"/>
    </source>
</evidence>
<keyword evidence="5" id="KW-0472">Membrane</keyword>
<keyword evidence="4" id="KW-0159">Chromosome partition</keyword>
<dbReference type="EMBL" id="JBFDAA010000002">
    <property type="protein sequence ID" value="KAL1139370.1"/>
    <property type="molecule type" value="Genomic_DNA"/>
</dbReference>
<dbReference type="PROSITE" id="PS51700">
    <property type="entry name" value="SEPARIN"/>
    <property type="match status" value="1"/>
</dbReference>
<dbReference type="InterPro" id="IPR005314">
    <property type="entry name" value="Peptidase_C50"/>
</dbReference>
<dbReference type="GO" id="GO:0000280">
    <property type="term" value="P:nuclear division"/>
    <property type="evidence" value="ECO:0007669"/>
    <property type="project" value="UniProtKB-ARBA"/>
</dbReference>
<keyword evidence="8" id="KW-1185">Reference proteome</keyword>
<keyword evidence="3" id="KW-0378">Hydrolase</keyword>
<dbReference type="EC" id="3.4.22.49" evidence="2"/>